<dbReference type="PIRSF" id="PIRSF006402">
    <property type="entry name" value="UCP006402_thioredoxin"/>
    <property type="match status" value="1"/>
</dbReference>
<sequence length="616" mass="65657">MSSRLAASASPYVRAHAGQPVAWFAWGDEAFEEARRRDVPVLVSIGYSTCHWCHVMSEESFADPETAALLNCEMVAIKVDREEHPEVDAVMLAAASAFTPHLGWPLSVFTTPEGRPFYAGTYWPAQARGGMPAFRDVIRAVAEAWTERREAVTETSRALHDALQAARDAGDAGVPTIDDLTRIVDVVAAAEDPVHGGFAAADAAPGTPKFPTVPVLRFLQSPLFTDLRPDAGALAARTLDAMARSPLRDHVDGGFFRYATRRDWTQPHYERMLSDNAGLIEVAADAERPDVAAGIAGFLLDTLQTPAGGFAAAQDSESIIAGERREGAFYLAGASERADLPAPAVDGKVITAWNGLAIAALADAGTRFALPGLLDAARRAVDALEETNLDEAGRLRRASLDEIPSSAPATLEDYGAYAEGLLALGTATGELAYVREARRLVDLCRTGEGLQVPGGRDPVLGRLDAPIADEADIDRPSGTSALASAALTLWELGGGEEYRAIAEDVVRSRMRRARTEPFAHGAVLRVAARLLQPPRQIVVIADRRDDPLAAAARGMGADTVVCLDEPTARRWADAGFGLLADRVLRDGRATAYDCRGFVCRLPVHEVSELLAGADGG</sequence>
<gene>
    <name evidence="2" type="ORF">F6B40_13735</name>
</gene>
<accession>A0A5N0T6T4</accession>
<proteinExistence type="predicted"/>
<dbReference type="InterPro" id="IPR004879">
    <property type="entry name" value="Ssp411-like_TRX"/>
</dbReference>
<dbReference type="InterPro" id="IPR008928">
    <property type="entry name" value="6-hairpin_glycosidase_sf"/>
</dbReference>
<dbReference type="PANTHER" id="PTHR42899:SF1">
    <property type="entry name" value="SPERMATOGENESIS-ASSOCIATED PROTEIN 20"/>
    <property type="match status" value="1"/>
</dbReference>
<dbReference type="PANTHER" id="PTHR42899">
    <property type="entry name" value="SPERMATOGENESIS-ASSOCIATED PROTEIN 20"/>
    <property type="match status" value="1"/>
</dbReference>
<keyword evidence="3" id="KW-1185">Reference proteome</keyword>
<evidence type="ECO:0000313" key="3">
    <source>
        <dbReference type="Proteomes" id="UP000326838"/>
    </source>
</evidence>
<dbReference type="GO" id="GO:0005975">
    <property type="term" value="P:carbohydrate metabolic process"/>
    <property type="evidence" value="ECO:0007669"/>
    <property type="project" value="InterPro"/>
</dbReference>
<evidence type="ECO:0000313" key="2">
    <source>
        <dbReference type="EMBL" id="KAA9130683.1"/>
    </source>
</evidence>
<dbReference type="RefSeq" id="WP_150894979.1">
    <property type="nucleotide sequence ID" value="NZ_VYUY01000019.1"/>
</dbReference>
<dbReference type="CDD" id="cd02955">
    <property type="entry name" value="SSP411"/>
    <property type="match status" value="1"/>
</dbReference>
<dbReference type="SUPFAM" id="SSF48208">
    <property type="entry name" value="Six-hairpin glycosidases"/>
    <property type="match status" value="1"/>
</dbReference>
<dbReference type="Gene3D" id="3.40.30.10">
    <property type="entry name" value="Glutaredoxin"/>
    <property type="match status" value="1"/>
</dbReference>
<feature type="domain" description="Spermatogenesis-associated protein 20-like TRX" evidence="1">
    <location>
        <begin position="3"/>
        <end position="164"/>
    </location>
</feature>
<name>A0A5N0T6T4_9MICO</name>
<dbReference type="InterPro" id="IPR036249">
    <property type="entry name" value="Thioredoxin-like_sf"/>
</dbReference>
<dbReference type="AlphaFoldDB" id="A0A5N0T6T4"/>
<evidence type="ECO:0000259" key="1">
    <source>
        <dbReference type="Pfam" id="PF03190"/>
    </source>
</evidence>
<comment type="caution">
    <text evidence="2">The sequence shown here is derived from an EMBL/GenBank/DDBJ whole genome shotgun (WGS) entry which is preliminary data.</text>
</comment>
<dbReference type="Proteomes" id="UP000326838">
    <property type="component" value="Unassembled WGS sequence"/>
</dbReference>
<dbReference type="InterPro" id="IPR024705">
    <property type="entry name" value="Ssp411"/>
</dbReference>
<dbReference type="Pfam" id="PF03190">
    <property type="entry name" value="Thioredox_DsbH"/>
    <property type="match status" value="1"/>
</dbReference>
<dbReference type="EMBL" id="VYUY01000019">
    <property type="protein sequence ID" value="KAA9130683.1"/>
    <property type="molecule type" value="Genomic_DNA"/>
</dbReference>
<protein>
    <submittedName>
        <fullName evidence="2">Thioredoxin domain-containing protein</fullName>
    </submittedName>
</protein>
<reference evidence="3" key="1">
    <citation type="submission" date="2019-09" db="EMBL/GenBank/DDBJ databases">
        <title>Mumia zhuanghuii sp. nov. isolated from the intestinal contents of plateau pika (Ochotona curzoniae) in the Qinghai-Tibet plateau of China.</title>
        <authorList>
            <person name="Tian Z."/>
        </authorList>
    </citation>
    <scope>NUCLEOTIDE SEQUENCE [LARGE SCALE GENOMIC DNA]</scope>
    <source>
        <strain evidence="3">L-033</strain>
    </source>
</reference>
<organism evidence="2 3">
    <name type="scientific">Microbacterium caowuchunii</name>
    <dbReference type="NCBI Taxonomy" id="2614638"/>
    <lineage>
        <taxon>Bacteria</taxon>
        <taxon>Bacillati</taxon>
        <taxon>Actinomycetota</taxon>
        <taxon>Actinomycetes</taxon>
        <taxon>Micrococcales</taxon>
        <taxon>Microbacteriaceae</taxon>
        <taxon>Microbacterium</taxon>
    </lineage>
</organism>
<dbReference type="SUPFAM" id="SSF52833">
    <property type="entry name" value="Thioredoxin-like"/>
    <property type="match status" value="1"/>
</dbReference>